<accession>A0A9W7W0F3</accession>
<gene>
    <name evidence="2" type="ORF">Tdes44962_MAKER04443</name>
</gene>
<proteinExistence type="predicted"/>
<dbReference type="EMBL" id="RIBY02002156">
    <property type="protein sequence ID" value="KAH9824492.1"/>
    <property type="molecule type" value="Genomic_DNA"/>
</dbReference>
<dbReference type="AlphaFoldDB" id="A0A9W7W0F3"/>
<keyword evidence="3" id="KW-1185">Reference proteome</keyword>
<organism evidence="2 3">
    <name type="scientific">Teratosphaeria destructans</name>
    <dbReference type="NCBI Taxonomy" id="418781"/>
    <lineage>
        <taxon>Eukaryota</taxon>
        <taxon>Fungi</taxon>
        <taxon>Dikarya</taxon>
        <taxon>Ascomycota</taxon>
        <taxon>Pezizomycotina</taxon>
        <taxon>Dothideomycetes</taxon>
        <taxon>Dothideomycetidae</taxon>
        <taxon>Mycosphaerellales</taxon>
        <taxon>Teratosphaeriaceae</taxon>
        <taxon>Teratosphaeria</taxon>
    </lineage>
</organism>
<reference evidence="2 3" key="2">
    <citation type="journal article" date="2021" name="Curr. Genet.">
        <title>Genetic response to nitrogen starvation in the aggressive Eucalyptus foliar pathogen Teratosphaeria destructans.</title>
        <authorList>
            <person name="Havenga M."/>
            <person name="Wingfield B.D."/>
            <person name="Wingfield M.J."/>
            <person name="Dreyer L.L."/>
            <person name="Roets F."/>
            <person name="Aylward J."/>
        </authorList>
    </citation>
    <scope>NUCLEOTIDE SEQUENCE [LARGE SCALE GENOMIC DNA]</scope>
    <source>
        <strain evidence="2">CMW44962</strain>
    </source>
</reference>
<evidence type="ECO:0000256" key="1">
    <source>
        <dbReference type="SAM" id="SignalP"/>
    </source>
</evidence>
<evidence type="ECO:0000313" key="3">
    <source>
        <dbReference type="Proteomes" id="UP001138500"/>
    </source>
</evidence>
<feature type="chain" id="PRO_5040921921" evidence="1">
    <location>
        <begin position="21"/>
        <end position="294"/>
    </location>
</feature>
<dbReference type="PANTHER" id="PTHR38049:SF2">
    <property type="entry name" value="RICIN B LECTIN DOMAIN-CONTAINING PROTEIN"/>
    <property type="match status" value="1"/>
</dbReference>
<keyword evidence="1" id="KW-0732">Signal</keyword>
<dbReference type="PANTHER" id="PTHR38049">
    <property type="entry name" value="RICIN B LECTIN DOMAIN-CONTAINING PROTEIN"/>
    <property type="match status" value="1"/>
</dbReference>
<feature type="signal peptide" evidence="1">
    <location>
        <begin position="1"/>
        <end position="20"/>
    </location>
</feature>
<reference evidence="2 3" key="1">
    <citation type="journal article" date="2018" name="IMA Fungus">
        <title>IMA Genome-F 10: Nine draft genome sequences of Claviceps purpurea s.lat., including C. arundinis, C. humidiphila, and C. cf. spartinae, pseudomolecules for the pitch canker pathogen Fusarium circinatum, draft genome of Davidsoniella eucalypti, Grosmannia galeiformis, Quambalaria eucalypti, and Teratosphaeria destructans.</title>
        <authorList>
            <person name="Wingfield B.D."/>
            <person name="Liu M."/>
            <person name="Nguyen H.D."/>
            <person name="Lane F.A."/>
            <person name="Morgan S.W."/>
            <person name="De Vos L."/>
            <person name="Wilken P.M."/>
            <person name="Duong T.A."/>
            <person name="Aylward J."/>
            <person name="Coetzee M.P."/>
            <person name="Dadej K."/>
            <person name="De Beer Z.W."/>
            <person name="Findlay W."/>
            <person name="Havenga M."/>
            <person name="Kolarik M."/>
            <person name="Menzies J.G."/>
            <person name="Naidoo K."/>
            <person name="Pochopski O."/>
            <person name="Shoukouhi P."/>
            <person name="Santana Q.C."/>
            <person name="Seifert K.A."/>
            <person name="Soal N."/>
            <person name="Steenkamp E.T."/>
            <person name="Tatham C.T."/>
            <person name="van der Nest M.A."/>
            <person name="Wingfield M.J."/>
        </authorList>
    </citation>
    <scope>NUCLEOTIDE SEQUENCE [LARGE SCALE GENOMIC DNA]</scope>
    <source>
        <strain evidence="2">CMW44962</strain>
    </source>
</reference>
<evidence type="ECO:0000313" key="2">
    <source>
        <dbReference type="EMBL" id="KAH9824492.1"/>
    </source>
</evidence>
<dbReference type="OrthoDB" id="3928002at2759"/>
<protein>
    <submittedName>
        <fullName evidence="2">Uncharacterized protein</fullName>
    </submittedName>
</protein>
<name>A0A9W7W0F3_9PEZI</name>
<dbReference type="Proteomes" id="UP001138500">
    <property type="component" value="Unassembled WGS sequence"/>
</dbReference>
<sequence>MFGILSGVVAVPAIVGTTEAIREGQKRNQREEHRGRKYHLAVTLLRRSPKRSAQFDNALVVLKDNKLYVDTREPAPTNERYHPVTGYYLRYTHGDVEEQWKALGYHRGEGYVTTINDQNYLNWVYVDRQTHEVKYGIRAEAETEKVGPWDCTKVERRLTFEGWEGFIAVHEAPDDPLWALYFDCADDGLAGPDQPGSQGKPMLELQVWRSEPEVERYDAVAERFERLQLREEHARTSEAKAVDLGAEAADAAEKGDFEGRLEIQRDLAQSTHGVDFETKMRQQREIGQNMFGRR</sequence>
<comment type="caution">
    <text evidence="2">The sequence shown here is derived from an EMBL/GenBank/DDBJ whole genome shotgun (WGS) entry which is preliminary data.</text>
</comment>